<gene>
    <name evidence="1" type="ORF">KIN20_001866</name>
</gene>
<protein>
    <submittedName>
        <fullName evidence="1">Uncharacterized protein</fullName>
    </submittedName>
</protein>
<keyword evidence="2" id="KW-1185">Reference proteome</keyword>
<organism evidence="1 2">
    <name type="scientific">Parelaphostrongylus tenuis</name>
    <name type="common">Meningeal worm</name>
    <dbReference type="NCBI Taxonomy" id="148309"/>
    <lineage>
        <taxon>Eukaryota</taxon>
        <taxon>Metazoa</taxon>
        <taxon>Ecdysozoa</taxon>
        <taxon>Nematoda</taxon>
        <taxon>Chromadorea</taxon>
        <taxon>Rhabditida</taxon>
        <taxon>Rhabditina</taxon>
        <taxon>Rhabditomorpha</taxon>
        <taxon>Strongyloidea</taxon>
        <taxon>Metastrongylidae</taxon>
        <taxon>Parelaphostrongylus</taxon>
    </lineage>
</organism>
<evidence type="ECO:0000313" key="2">
    <source>
        <dbReference type="Proteomes" id="UP001196413"/>
    </source>
</evidence>
<dbReference type="Proteomes" id="UP001196413">
    <property type="component" value="Unassembled WGS sequence"/>
</dbReference>
<accession>A0AAD5LZ03</accession>
<dbReference type="EMBL" id="JAHQIW010000241">
    <property type="protein sequence ID" value="KAJ1346938.1"/>
    <property type="molecule type" value="Genomic_DNA"/>
</dbReference>
<proteinExistence type="predicted"/>
<name>A0AAD5LZ03_PARTN</name>
<sequence>MELSVAMRNKKQVSLSCDCQQICYDFMSHRVKTADQSSEIYRNKEIHIKRKPHPRRSGYQEIYGDLQSVGHRVKTADNLPKFTGIKNIPHKKETSLKVDLDHK</sequence>
<dbReference type="AlphaFoldDB" id="A0AAD5LZ03"/>
<comment type="caution">
    <text evidence="1">The sequence shown here is derived from an EMBL/GenBank/DDBJ whole genome shotgun (WGS) entry which is preliminary data.</text>
</comment>
<reference evidence="1" key="1">
    <citation type="submission" date="2021-06" db="EMBL/GenBank/DDBJ databases">
        <title>Parelaphostrongylus tenuis whole genome reference sequence.</title>
        <authorList>
            <person name="Garwood T.J."/>
            <person name="Larsen P.A."/>
            <person name="Fountain-Jones N.M."/>
            <person name="Garbe J.R."/>
            <person name="Macchietto M.G."/>
            <person name="Kania S.A."/>
            <person name="Gerhold R.W."/>
            <person name="Richards J.E."/>
            <person name="Wolf T.M."/>
        </authorList>
    </citation>
    <scope>NUCLEOTIDE SEQUENCE</scope>
    <source>
        <strain evidence="1">MNPRO001-30</strain>
        <tissue evidence="1">Meninges</tissue>
    </source>
</reference>
<evidence type="ECO:0000313" key="1">
    <source>
        <dbReference type="EMBL" id="KAJ1346938.1"/>
    </source>
</evidence>